<dbReference type="InterPro" id="IPR050568">
    <property type="entry name" value="Transcr_DNA_Rep_Reg"/>
</dbReference>
<dbReference type="EMBL" id="HBEV01014853">
    <property type="protein sequence ID" value="CAD8594163.1"/>
    <property type="molecule type" value="Transcribed_RNA"/>
</dbReference>
<dbReference type="CDD" id="cd22906">
    <property type="entry name" value="HFD_DRAP1"/>
    <property type="match status" value="1"/>
</dbReference>
<sequence>MGPKKNPIAARIKKLMQADEEVGKIAQATPVLMAKALEMFMLELMKSTTDIASAHGAKTVSAGHLRASIMGNEKFDFLKDVVEGVPDLPPPEAGAGIAADAAAGGKNSSKRSRSQIAATGSLGVGSLDDDGYDEEQEPKVARAAEAPEPAADPAVETAAGSLGEGAGQAPSLQGTLGSLGGSLAEDDDYDDL</sequence>
<name>A0A7S0PUS8_MICPS</name>
<evidence type="ECO:0000256" key="3">
    <source>
        <dbReference type="SAM" id="MobiDB-lite"/>
    </source>
</evidence>
<dbReference type="GO" id="GO:0001046">
    <property type="term" value="F:core promoter sequence-specific DNA binding"/>
    <property type="evidence" value="ECO:0007669"/>
    <property type="project" value="TreeGrafter"/>
</dbReference>
<evidence type="ECO:0000313" key="5">
    <source>
        <dbReference type="EMBL" id="CAD8594163.1"/>
    </source>
</evidence>
<dbReference type="Pfam" id="PF00808">
    <property type="entry name" value="CBFD_NFYB_HMF"/>
    <property type="match status" value="1"/>
</dbReference>
<dbReference type="PANTHER" id="PTHR10252">
    <property type="entry name" value="HISTONE-LIKE TRANSCRIPTION FACTOR CCAAT-RELATED"/>
    <property type="match status" value="1"/>
</dbReference>
<feature type="region of interest" description="Disordered" evidence="3">
    <location>
        <begin position="89"/>
        <end position="192"/>
    </location>
</feature>
<keyword evidence="2" id="KW-0539">Nucleus</keyword>
<feature type="compositionally biased region" description="Low complexity" evidence="3">
    <location>
        <begin position="143"/>
        <end position="159"/>
    </location>
</feature>
<evidence type="ECO:0000256" key="1">
    <source>
        <dbReference type="ARBA" id="ARBA00004123"/>
    </source>
</evidence>
<dbReference type="Gene3D" id="1.10.20.10">
    <property type="entry name" value="Histone, subunit A"/>
    <property type="match status" value="1"/>
</dbReference>
<dbReference type="AlphaFoldDB" id="A0A7S0PUS8"/>
<protein>
    <recommendedName>
        <fullName evidence="4">Transcription factor CBF/NF-Y/archaeal histone domain-containing protein</fullName>
    </recommendedName>
</protein>
<gene>
    <name evidence="5" type="ORF">MSP1404_LOCUS11567</name>
</gene>
<reference evidence="5" key="1">
    <citation type="submission" date="2021-01" db="EMBL/GenBank/DDBJ databases">
        <authorList>
            <person name="Corre E."/>
            <person name="Pelletier E."/>
            <person name="Niang G."/>
            <person name="Scheremetjew M."/>
            <person name="Finn R."/>
            <person name="Kale V."/>
            <person name="Holt S."/>
            <person name="Cochrane G."/>
            <person name="Meng A."/>
            <person name="Brown T."/>
            <person name="Cohen L."/>
        </authorList>
    </citation>
    <scope>NUCLEOTIDE SEQUENCE</scope>
    <source>
        <strain evidence="5">CCMP494</strain>
    </source>
</reference>
<dbReference type="GO" id="GO:0046982">
    <property type="term" value="F:protein heterodimerization activity"/>
    <property type="evidence" value="ECO:0007669"/>
    <property type="project" value="InterPro"/>
</dbReference>
<evidence type="ECO:0000256" key="2">
    <source>
        <dbReference type="ARBA" id="ARBA00023242"/>
    </source>
</evidence>
<dbReference type="InterPro" id="IPR009072">
    <property type="entry name" value="Histone-fold"/>
</dbReference>
<dbReference type="GO" id="GO:0016251">
    <property type="term" value="F:RNA polymerase II general transcription initiation factor activity"/>
    <property type="evidence" value="ECO:0007669"/>
    <property type="project" value="TreeGrafter"/>
</dbReference>
<dbReference type="SUPFAM" id="SSF47113">
    <property type="entry name" value="Histone-fold"/>
    <property type="match status" value="1"/>
</dbReference>
<proteinExistence type="predicted"/>
<feature type="domain" description="Transcription factor CBF/NF-Y/archaeal histone" evidence="4">
    <location>
        <begin position="9"/>
        <end position="67"/>
    </location>
</feature>
<feature type="compositionally biased region" description="Low complexity" evidence="3">
    <location>
        <begin position="93"/>
        <end position="105"/>
    </location>
</feature>
<comment type="subcellular location">
    <subcellularLocation>
        <location evidence="1">Nucleus</location>
    </subcellularLocation>
</comment>
<dbReference type="GO" id="GO:0005634">
    <property type="term" value="C:nucleus"/>
    <property type="evidence" value="ECO:0007669"/>
    <property type="project" value="UniProtKB-SubCell"/>
</dbReference>
<feature type="compositionally biased region" description="Acidic residues" evidence="3">
    <location>
        <begin position="127"/>
        <end position="136"/>
    </location>
</feature>
<dbReference type="InterPro" id="IPR003958">
    <property type="entry name" value="CBFA_NFYB_domain"/>
</dbReference>
<evidence type="ECO:0000259" key="4">
    <source>
        <dbReference type="Pfam" id="PF00808"/>
    </source>
</evidence>
<accession>A0A7S0PUS8</accession>
<organism evidence="5">
    <name type="scientific">Micromonas pusilla</name>
    <name type="common">Picoplanktonic green alga</name>
    <name type="synonym">Chromulina pusilla</name>
    <dbReference type="NCBI Taxonomy" id="38833"/>
    <lineage>
        <taxon>Eukaryota</taxon>
        <taxon>Viridiplantae</taxon>
        <taxon>Chlorophyta</taxon>
        <taxon>Mamiellophyceae</taxon>
        <taxon>Mamiellales</taxon>
        <taxon>Mamiellaceae</taxon>
        <taxon>Micromonas</taxon>
    </lineage>
</organism>
<dbReference type="PANTHER" id="PTHR10252:SF5">
    <property type="entry name" value="DR1-ASSOCIATED COREPRESSOR"/>
    <property type="match status" value="1"/>
</dbReference>